<dbReference type="Proteomes" id="UP001235939">
    <property type="component" value="Chromosome 19"/>
</dbReference>
<accession>A0ABY6LJB6</accession>
<evidence type="ECO:0000313" key="1">
    <source>
        <dbReference type="EMBL" id="UYV80512.1"/>
    </source>
</evidence>
<protein>
    <recommendedName>
        <fullName evidence="3">Reverse transcriptase zinc-binding domain-containing protein</fullName>
    </recommendedName>
</protein>
<proteinExistence type="predicted"/>
<dbReference type="EMBL" id="CP092881">
    <property type="protein sequence ID" value="UYV80512.1"/>
    <property type="molecule type" value="Genomic_DNA"/>
</dbReference>
<evidence type="ECO:0000313" key="2">
    <source>
        <dbReference type="Proteomes" id="UP001235939"/>
    </source>
</evidence>
<name>A0ABY6LJB6_9ARAC</name>
<gene>
    <name evidence="1" type="ORF">LAZ67_19000395</name>
</gene>
<evidence type="ECO:0008006" key="3">
    <source>
        <dbReference type="Google" id="ProtNLM"/>
    </source>
</evidence>
<reference evidence="1 2" key="1">
    <citation type="submission" date="2022-01" db="EMBL/GenBank/DDBJ databases">
        <title>A chromosomal length assembly of Cordylochernes scorpioides.</title>
        <authorList>
            <person name="Zeh D."/>
            <person name="Zeh J."/>
        </authorList>
    </citation>
    <scope>NUCLEOTIDE SEQUENCE [LARGE SCALE GENOMIC DNA]</scope>
    <source>
        <strain evidence="1">IN4F17</strain>
        <tissue evidence="1">Whole Body</tissue>
    </source>
</reference>
<sequence>MAFELATEARKLTQRKEQIIKAVEDSSCFCGIEEQTSRHLLIDCPAFQDYRMKNELWPLREVNAYYMRRLWEFHCKALIIERHFVIHWEEATIGIS</sequence>
<keyword evidence="2" id="KW-1185">Reference proteome</keyword>
<organism evidence="1 2">
    <name type="scientific">Cordylochernes scorpioides</name>
    <dbReference type="NCBI Taxonomy" id="51811"/>
    <lineage>
        <taxon>Eukaryota</taxon>
        <taxon>Metazoa</taxon>
        <taxon>Ecdysozoa</taxon>
        <taxon>Arthropoda</taxon>
        <taxon>Chelicerata</taxon>
        <taxon>Arachnida</taxon>
        <taxon>Pseudoscorpiones</taxon>
        <taxon>Cheliferoidea</taxon>
        <taxon>Chernetidae</taxon>
        <taxon>Cordylochernes</taxon>
    </lineage>
</organism>